<dbReference type="InterPro" id="IPR003690">
    <property type="entry name" value="MTERF"/>
</dbReference>
<proteinExistence type="inferred from homology"/>
<name>A0AA36JLQ8_9DINO</name>
<reference evidence="5" key="1">
    <citation type="submission" date="2023-08" db="EMBL/GenBank/DDBJ databases">
        <authorList>
            <person name="Chen Y."/>
            <person name="Shah S."/>
            <person name="Dougan E. K."/>
            <person name="Thang M."/>
            <person name="Chan C."/>
        </authorList>
    </citation>
    <scope>NUCLEOTIDE SEQUENCE</scope>
</reference>
<evidence type="ECO:0000256" key="3">
    <source>
        <dbReference type="SAM" id="MobiDB-lite"/>
    </source>
</evidence>
<dbReference type="SUPFAM" id="SSF48425">
    <property type="entry name" value="Sec7 domain"/>
    <property type="match status" value="1"/>
</dbReference>
<dbReference type="SMART" id="SM00222">
    <property type="entry name" value="Sec7"/>
    <property type="match status" value="1"/>
</dbReference>
<dbReference type="CDD" id="cd00171">
    <property type="entry name" value="Sec7"/>
    <property type="match status" value="1"/>
</dbReference>
<feature type="compositionally biased region" description="Acidic residues" evidence="3">
    <location>
        <begin position="1049"/>
        <end position="1058"/>
    </location>
</feature>
<dbReference type="PROSITE" id="PS50190">
    <property type="entry name" value="SEC7"/>
    <property type="match status" value="1"/>
</dbReference>
<dbReference type="Gene3D" id="1.10.1000.11">
    <property type="entry name" value="Arf Nucleotide-binding Site Opener,domain 2"/>
    <property type="match status" value="1"/>
</dbReference>
<dbReference type="GO" id="GO:0032012">
    <property type="term" value="P:regulation of ARF protein signal transduction"/>
    <property type="evidence" value="ECO:0007669"/>
    <property type="project" value="InterPro"/>
</dbReference>
<dbReference type="SMART" id="SM00733">
    <property type="entry name" value="Mterf"/>
    <property type="match status" value="16"/>
</dbReference>
<keyword evidence="6" id="KW-1185">Reference proteome</keyword>
<dbReference type="GO" id="GO:0005085">
    <property type="term" value="F:guanyl-nucleotide exchange factor activity"/>
    <property type="evidence" value="ECO:0007669"/>
    <property type="project" value="InterPro"/>
</dbReference>
<accession>A0AA36JLQ8</accession>
<comment type="similarity">
    <text evidence="1">Belongs to the mTERF family.</text>
</comment>
<feature type="domain" description="SEC7" evidence="4">
    <location>
        <begin position="583"/>
        <end position="817"/>
    </location>
</feature>
<feature type="region of interest" description="Disordered" evidence="3">
    <location>
        <begin position="713"/>
        <end position="751"/>
    </location>
</feature>
<organism evidence="5 6">
    <name type="scientific">Effrenium voratum</name>
    <dbReference type="NCBI Taxonomy" id="2562239"/>
    <lineage>
        <taxon>Eukaryota</taxon>
        <taxon>Sar</taxon>
        <taxon>Alveolata</taxon>
        <taxon>Dinophyceae</taxon>
        <taxon>Suessiales</taxon>
        <taxon>Symbiodiniaceae</taxon>
        <taxon>Effrenium</taxon>
    </lineage>
</organism>
<evidence type="ECO:0000313" key="6">
    <source>
        <dbReference type="Proteomes" id="UP001178507"/>
    </source>
</evidence>
<dbReference type="InterPro" id="IPR038538">
    <property type="entry name" value="MTERF_sf"/>
</dbReference>
<dbReference type="Proteomes" id="UP001178507">
    <property type="component" value="Unassembled WGS sequence"/>
</dbReference>
<dbReference type="EMBL" id="CAUJNA010003669">
    <property type="protein sequence ID" value="CAJ1407349.1"/>
    <property type="molecule type" value="Genomic_DNA"/>
</dbReference>
<evidence type="ECO:0000256" key="1">
    <source>
        <dbReference type="ARBA" id="ARBA00007692"/>
    </source>
</evidence>
<keyword evidence="2" id="KW-0809">Transit peptide</keyword>
<feature type="compositionally biased region" description="Basic and acidic residues" evidence="3">
    <location>
        <begin position="727"/>
        <end position="744"/>
    </location>
</feature>
<dbReference type="InterPro" id="IPR000904">
    <property type="entry name" value="Sec7_dom"/>
</dbReference>
<dbReference type="InterPro" id="IPR035999">
    <property type="entry name" value="Sec7_dom_sf"/>
</dbReference>
<dbReference type="GO" id="GO:0003676">
    <property type="term" value="F:nucleic acid binding"/>
    <property type="evidence" value="ECO:0007669"/>
    <property type="project" value="InterPro"/>
</dbReference>
<dbReference type="Gene3D" id="1.10.220.20">
    <property type="match status" value="1"/>
</dbReference>
<evidence type="ECO:0000259" key="4">
    <source>
        <dbReference type="PROSITE" id="PS50190"/>
    </source>
</evidence>
<sequence length="1440" mass="157162">MLLKDVGLRKAQIAKAVASRPSLLGCSIEDNLKPTVRWLAALGLSKEQIAKAVASFPSLLSCSIEDNLKPSVRWFAELGLSKEQIAKAVTSCPSLLGCSIEDNLKPTVRWFAELGLSKAQIAKVVASFPSLLSYSIEDNLKPTVRWFADLGLSKAQIGKAVASCPSLLGCSIEDNLKPTVCWFAQLGLSKALIAKAVASRPSLLSCSIEDNLKPTVRWFAALGLSKAQIAKAVASCPSLLSYSIEDNLKPTLRWFAELGLSKEQIAKAVASCPSLLGCSIEDNLKPTARWFAELGLSKEQIAKAVASCPSLLGCSIKDNLKPTVRWFADLGLSKAQIAKAVASRPSLLSCSIEDNLKPTVRWFAALGLSKAQIAKAVASCPSLLSYSIEDNLKPTLRWFAELGLSKEQIAKAVASCPSLLGCSIEDNLKPTARWFAELGLSKEQIAKAVASCPSLLGCSIKDNLKPTVRWFADLGLSKALIAKAVASRPSLLSCSIEDNLKPTVRWFAALRLSKAQIAKAVASFSSLLSYSIEDNLKPPVRWFAELGLSKEQIAKAVASCPSLLGCSIEDNLKPTVRWFAELGLSKAQIAKARTFNSEPSKSTAALQSLGLLTNPVTPESMAEFLRHTPGLDMRVVGEYLSKRHDFNCQVTKSFMDSFPFPGLGMVEGLRMALATFRLPGEAQCIDRLMESFAQAYFRSQVLADGYGAAAGEDACKPQNPLSQPRWIPRERSPEEAELTRHGPEDAAEEPSRVLMNTSDTIFILAFSIIMLNTDLHNPGVKKKMCLEEFVRNNRGIDGGKDLPQYFLRDIYESIRDDEIRLHGETASESDEVIDDFFWEGILLRSESIDAFSATERLLSEAAPGTTERDMLQVVLDCQPLPVLTQCYESVPDATVAMQAMTGFQDLARISAYFDNFETVSSLVRTIFQYCSSAAVGAVTVRCQIALGSSEQCVSHFASMFREAEWRGVLEVLLQLWALDLLPPHFSEFDDFSGTDGKPLESLCNIRPLYPPPEARAVSAETQVLASPQVTTADAGDGFLESLARWFEDETRDEDEEEGESRPQDDLLGTSLPPGAAKQEVEAKALPVDASDPGLIHQKVKQYVGRSGFVEVLGAAGVGKLPPESLQCLAKALVQLSRPKNWFVQAPPPSQEDWHEVADPVFCLELLTNLTTMPVPASHCLSHIWPLVSTHFERLLQYVIAGNGVSETQFIERLIVNTLRLCIRLIGNSELVPTLLMLTQHLSKLPANLFASYSERIACGTLVLVQEANLPHSGLCNIFALLKRIAEVPSGVGACSAGIECLNYWLSDDQELSRLLSLQQFPELLKTLKAFGQHSTSASTTALGHLSSLVPQLARGARCLPPEAQSQWQSLWVPTLQALADIAKEGSQRSSAQAFVYLQRLLLECGTDLALPWAWCLEPRAKAQEQLEFAAWKECLEQARV</sequence>
<dbReference type="Pfam" id="PF02536">
    <property type="entry name" value="mTERF"/>
    <property type="match status" value="2"/>
</dbReference>
<dbReference type="PANTHER" id="PTHR13068:SF173">
    <property type="entry name" value="EMB|CAB62602.1"/>
    <property type="match status" value="1"/>
</dbReference>
<evidence type="ECO:0000313" key="5">
    <source>
        <dbReference type="EMBL" id="CAJ1407349.1"/>
    </source>
</evidence>
<comment type="caution">
    <text evidence="5">The sequence shown here is derived from an EMBL/GenBank/DDBJ whole genome shotgun (WGS) entry which is preliminary data.</text>
</comment>
<feature type="region of interest" description="Disordered" evidence="3">
    <location>
        <begin position="1048"/>
        <end position="1082"/>
    </location>
</feature>
<evidence type="ECO:0000256" key="2">
    <source>
        <dbReference type="ARBA" id="ARBA00022946"/>
    </source>
</evidence>
<dbReference type="Pfam" id="PF01369">
    <property type="entry name" value="Sec7"/>
    <property type="match status" value="1"/>
</dbReference>
<dbReference type="Gene3D" id="1.25.70.10">
    <property type="entry name" value="Transcription termination factor 3, mitochondrial"/>
    <property type="match status" value="4"/>
</dbReference>
<dbReference type="InterPro" id="IPR023394">
    <property type="entry name" value="Sec7_C_sf"/>
</dbReference>
<dbReference type="PANTHER" id="PTHR13068">
    <property type="entry name" value="CGI-12 PROTEIN-RELATED"/>
    <property type="match status" value="1"/>
</dbReference>
<gene>
    <name evidence="5" type="ORF">EVOR1521_LOCUS29069</name>
</gene>
<protein>
    <recommendedName>
        <fullName evidence="4">SEC7 domain-containing protein</fullName>
    </recommendedName>
</protein>